<feature type="compositionally biased region" description="Polar residues" evidence="1">
    <location>
        <begin position="27"/>
        <end position="49"/>
    </location>
</feature>
<feature type="compositionally biased region" description="Low complexity" evidence="1">
    <location>
        <begin position="50"/>
        <end position="60"/>
    </location>
</feature>
<organism evidence="2 3">
    <name type="scientific">Tetradesmus obliquus</name>
    <name type="common">Green alga</name>
    <name type="synonym">Acutodesmus obliquus</name>
    <dbReference type="NCBI Taxonomy" id="3088"/>
    <lineage>
        <taxon>Eukaryota</taxon>
        <taxon>Viridiplantae</taxon>
        <taxon>Chlorophyta</taxon>
        <taxon>core chlorophytes</taxon>
        <taxon>Chlorophyceae</taxon>
        <taxon>CS clade</taxon>
        <taxon>Sphaeropleales</taxon>
        <taxon>Scenedesmaceae</taxon>
        <taxon>Tetradesmus</taxon>
    </lineage>
</organism>
<feature type="region of interest" description="Disordered" evidence="1">
    <location>
        <begin position="1"/>
        <end position="70"/>
    </location>
</feature>
<accession>A0ABY8UUC7</accession>
<evidence type="ECO:0000313" key="2">
    <source>
        <dbReference type="EMBL" id="WIA23942.1"/>
    </source>
</evidence>
<feature type="compositionally biased region" description="Basic and acidic residues" evidence="1">
    <location>
        <begin position="16"/>
        <end position="26"/>
    </location>
</feature>
<sequence length="70" mass="7693">MLAHGKCAHVSAQLRQHGEVLREGHLHQQQHSTGESPLQGGTCQQLHSLQDNSQVQQQDCQRTRSASAQA</sequence>
<gene>
    <name evidence="2" type="ORF">OEZ85_013582</name>
</gene>
<dbReference type="Proteomes" id="UP001244341">
    <property type="component" value="Chromosome 17b"/>
</dbReference>
<name>A0ABY8UUC7_TETOB</name>
<proteinExistence type="predicted"/>
<dbReference type="EMBL" id="CP126224">
    <property type="protein sequence ID" value="WIA23942.1"/>
    <property type="molecule type" value="Genomic_DNA"/>
</dbReference>
<evidence type="ECO:0000256" key="1">
    <source>
        <dbReference type="SAM" id="MobiDB-lite"/>
    </source>
</evidence>
<evidence type="ECO:0000313" key="3">
    <source>
        <dbReference type="Proteomes" id="UP001244341"/>
    </source>
</evidence>
<reference evidence="2 3" key="1">
    <citation type="submission" date="2023-05" db="EMBL/GenBank/DDBJ databases">
        <title>A 100% complete, gapless, phased diploid assembly of the Scenedesmus obliquus UTEX 3031 genome.</title>
        <authorList>
            <person name="Biondi T.C."/>
            <person name="Hanschen E.R."/>
            <person name="Kwon T."/>
            <person name="Eng W."/>
            <person name="Kruse C.P.S."/>
            <person name="Koehler S.I."/>
            <person name="Kunde Y."/>
            <person name="Gleasner C.D."/>
            <person name="You Mak K.T."/>
            <person name="Polle J."/>
            <person name="Hovde B.T."/>
            <person name="Starkenburg S.R."/>
        </authorList>
    </citation>
    <scope>NUCLEOTIDE SEQUENCE [LARGE SCALE GENOMIC DNA]</scope>
    <source>
        <strain evidence="2 3">DOE0152z</strain>
    </source>
</reference>
<protein>
    <submittedName>
        <fullName evidence="2">Uncharacterized protein</fullName>
    </submittedName>
</protein>
<keyword evidence="3" id="KW-1185">Reference proteome</keyword>